<gene>
    <name evidence="9" type="ORF">PV328_006532</name>
</gene>
<dbReference type="GO" id="GO:0005634">
    <property type="term" value="C:nucleus"/>
    <property type="evidence" value="ECO:0007669"/>
    <property type="project" value="UniProtKB-SubCell"/>
</dbReference>
<dbReference type="InterPro" id="IPR036407">
    <property type="entry name" value="DM_DNA-bd_sf"/>
</dbReference>
<evidence type="ECO:0000256" key="7">
    <source>
        <dbReference type="SAM" id="MobiDB-lite"/>
    </source>
</evidence>
<dbReference type="GO" id="GO:0046872">
    <property type="term" value="F:metal ion binding"/>
    <property type="evidence" value="ECO:0007669"/>
    <property type="project" value="UniProtKB-KW"/>
</dbReference>
<feature type="compositionally biased region" description="Polar residues" evidence="7">
    <location>
        <begin position="196"/>
        <end position="205"/>
    </location>
</feature>
<dbReference type="SUPFAM" id="SSF82927">
    <property type="entry name" value="Cysteine-rich DNA binding domain, (DM domain)"/>
    <property type="match status" value="1"/>
</dbReference>
<dbReference type="GO" id="GO:0000981">
    <property type="term" value="F:DNA-binding transcription factor activity, RNA polymerase II-specific"/>
    <property type="evidence" value="ECO:0007669"/>
    <property type="project" value="TreeGrafter"/>
</dbReference>
<dbReference type="EMBL" id="JAQQBS010000002">
    <property type="protein sequence ID" value="KAK0173317.1"/>
    <property type="molecule type" value="Genomic_DNA"/>
</dbReference>
<accession>A0AA39FPB2</accession>
<evidence type="ECO:0000256" key="5">
    <source>
        <dbReference type="ARBA" id="ARBA00023242"/>
    </source>
</evidence>
<evidence type="ECO:0000259" key="8">
    <source>
        <dbReference type="PROSITE" id="PS50809"/>
    </source>
</evidence>
<evidence type="ECO:0000256" key="1">
    <source>
        <dbReference type="ARBA" id="ARBA00006834"/>
    </source>
</evidence>
<comment type="caution">
    <text evidence="9">The sequence shown here is derived from an EMBL/GenBank/DDBJ whole genome shotgun (WGS) entry which is preliminary data.</text>
</comment>
<feature type="compositionally biased region" description="Basic residues" evidence="7">
    <location>
        <begin position="236"/>
        <end position="248"/>
    </location>
</feature>
<dbReference type="InterPro" id="IPR026607">
    <property type="entry name" value="DMRT"/>
</dbReference>
<dbReference type="Gene3D" id="4.10.1040.10">
    <property type="entry name" value="DM DNA-binding domain"/>
    <property type="match status" value="1"/>
</dbReference>
<comment type="subcellular location">
    <subcellularLocation>
        <location evidence="6">Nucleus</location>
    </subcellularLocation>
</comment>
<keyword evidence="3 6" id="KW-0862">Zinc</keyword>
<dbReference type="InterPro" id="IPR009060">
    <property type="entry name" value="UBA-like_sf"/>
</dbReference>
<dbReference type="SUPFAM" id="SSF46934">
    <property type="entry name" value="UBA-like"/>
    <property type="match status" value="1"/>
</dbReference>
<dbReference type="InterPro" id="IPR005173">
    <property type="entry name" value="DMA"/>
</dbReference>
<keyword evidence="4 6" id="KW-0238">DNA-binding</keyword>
<feature type="region of interest" description="Disordered" evidence="7">
    <location>
        <begin position="191"/>
        <end position="315"/>
    </location>
</feature>
<dbReference type="PANTHER" id="PTHR12322:SF116">
    <property type="entry name" value="DOUBLESEX-MAB RELATED 99B"/>
    <property type="match status" value="1"/>
</dbReference>
<dbReference type="AlphaFoldDB" id="A0AA39FPB2"/>
<protein>
    <recommendedName>
        <fullName evidence="8">DM domain-containing protein</fullName>
    </recommendedName>
</protein>
<feature type="DNA-binding region" description="DM" evidence="6">
    <location>
        <begin position="48"/>
        <end position="95"/>
    </location>
</feature>
<evidence type="ECO:0000256" key="6">
    <source>
        <dbReference type="PROSITE-ProRule" id="PRU00070"/>
    </source>
</evidence>
<keyword evidence="10" id="KW-1185">Reference proteome</keyword>
<dbReference type="GO" id="GO:0000978">
    <property type="term" value="F:RNA polymerase II cis-regulatory region sequence-specific DNA binding"/>
    <property type="evidence" value="ECO:0007669"/>
    <property type="project" value="TreeGrafter"/>
</dbReference>
<reference evidence="9" key="1">
    <citation type="journal article" date="2023" name="bioRxiv">
        <title>Scaffold-level genome assemblies of two parasitoid biocontrol wasps reveal the parthenogenesis mechanism and an associated novel virus.</title>
        <authorList>
            <person name="Inwood S."/>
            <person name="Skelly J."/>
            <person name="Guhlin J."/>
            <person name="Harrop T."/>
            <person name="Goldson S."/>
            <person name="Dearden P."/>
        </authorList>
    </citation>
    <scope>NUCLEOTIDE SEQUENCE</scope>
    <source>
        <strain evidence="9">Irish</strain>
        <tissue evidence="9">Whole body</tissue>
    </source>
</reference>
<feature type="region of interest" description="Disordered" evidence="7">
    <location>
        <begin position="120"/>
        <end position="145"/>
    </location>
</feature>
<name>A0AA39FPB2_9HYME</name>
<feature type="compositionally biased region" description="Basic and acidic residues" evidence="7">
    <location>
        <begin position="212"/>
        <end position="235"/>
    </location>
</feature>
<comment type="similarity">
    <text evidence="1">Belongs to the DMRT family.</text>
</comment>
<evidence type="ECO:0000256" key="4">
    <source>
        <dbReference type="ARBA" id="ARBA00023125"/>
    </source>
</evidence>
<dbReference type="Pfam" id="PF03474">
    <property type="entry name" value="DMA"/>
    <property type="match status" value="1"/>
</dbReference>
<evidence type="ECO:0000313" key="9">
    <source>
        <dbReference type="EMBL" id="KAK0173317.1"/>
    </source>
</evidence>
<feature type="compositionally biased region" description="Low complexity" evidence="7">
    <location>
        <begin position="125"/>
        <end position="139"/>
    </location>
</feature>
<dbReference type="PROSITE" id="PS50809">
    <property type="entry name" value="DM_2"/>
    <property type="match status" value="1"/>
</dbReference>
<reference evidence="9" key="2">
    <citation type="submission" date="2023-03" db="EMBL/GenBank/DDBJ databases">
        <authorList>
            <person name="Inwood S.N."/>
            <person name="Skelly J.G."/>
            <person name="Guhlin J."/>
            <person name="Harrop T.W.R."/>
            <person name="Goldson S.G."/>
            <person name="Dearden P.K."/>
        </authorList>
    </citation>
    <scope>NUCLEOTIDE SEQUENCE</scope>
    <source>
        <strain evidence="9">Irish</strain>
        <tissue evidence="9">Whole body</tissue>
    </source>
</reference>
<dbReference type="Proteomes" id="UP001168990">
    <property type="component" value="Unassembled WGS sequence"/>
</dbReference>
<keyword evidence="5 6" id="KW-0539">Nucleus</keyword>
<dbReference type="PROSITE" id="PS40000">
    <property type="entry name" value="DM_1"/>
    <property type="match status" value="1"/>
</dbReference>
<evidence type="ECO:0000256" key="2">
    <source>
        <dbReference type="ARBA" id="ARBA00022723"/>
    </source>
</evidence>
<dbReference type="Pfam" id="PF00751">
    <property type="entry name" value="DM"/>
    <property type="match status" value="1"/>
</dbReference>
<sequence>MSLPRGVGLGVDVGQLMQHQQQQQQHHVLPAAFFLRASAERYQRTPKCARCRNHGVVSALKGHKRYCRWRDCVCAKCTLIAERQRVMAAQVALRRQQAQEESEARELGLQLQYNNGSCPTGPVLPTTSAAAPTSASSPPHQAHVPSPAGLAIAAAAAAQIQTQLHQQQQQQQQPDCGLLQRMRVQQDDYRADMKTDSNSLGSISGSKRPRLTTHDSGNDDDHDSDSGGETRELSKGRSRSRSRSRSHSATRTQANASSGGQSMTMDGDQIVGMKRESSINDSDDGSPEPNSPSPSHTPPLTPALTPHRVDTPAPENLSLRKTVSPLQTSQTILQAVDLVQPRHSPPPSSLAAAAAAAAHFSPYAPLYGPAASSLYCSPAALYQHQQQHHHHHHLAEPREIQMQMQMQMQNIQQPCGLQVQQQQQSQQQQQQQQQHQQQQQQRSPVDVLLRVFPGRRRVDVEALLHRCKGDVVSAMEVLVCEDSLQPKSAFSPLAGALASAAAASAASVASANAYVSRGGYCGPSPPTRHRFLAAPYTGTGYLPTVIRPPNQSSHANGTGDAYRETSPDDASDKTSYSE</sequence>
<feature type="domain" description="DM" evidence="8">
    <location>
        <begin position="48"/>
        <end position="95"/>
    </location>
</feature>
<feature type="compositionally biased region" description="Pro residues" evidence="7">
    <location>
        <begin position="289"/>
        <end position="301"/>
    </location>
</feature>
<feature type="compositionally biased region" description="Polar residues" evidence="7">
    <location>
        <begin position="249"/>
        <end position="264"/>
    </location>
</feature>
<evidence type="ECO:0000313" key="10">
    <source>
        <dbReference type="Proteomes" id="UP001168990"/>
    </source>
</evidence>
<organism evidence="9 10">
    <name type="scientific">Microctonus aethiopoides</name>
    <dbReference type="NCBI Taxonomy" id="144406"/>
    <lineage>
        <taxon>Eukaryota</taxon>
        <taxon>Metazoa</taxon>
        <taxon>Ecdysozoa</taxon>
        <taxon>Arthropoda</taxon>
        <taxon>Hexapoda</taxon>
        <taxon>Insecta</taxon>
        <taxon>Pterygota</taxon>
        <taxon>Neoptera</taxon>
        <taxon>Endopterygota</taxon>
        <taxon>Hymenoptera</taxon>
        <taxon>Apocrita</taxon>
        <taxon>Ichneumonoidea</taxon>
        <taxon>Braconidae</taxon>
        <taxon>Euphorinae</taxon>
        <taxon>Microctonus</taxon>
    </lineage>
</organism>
<feature type="region of interest" description="Disordered" evidence="7">
    <location>
        <begin position="545"/>
        <end position="578"/>
    </location>
</feature>
<keyword evidence="2 6" id="KW-0479">Metal-binding</keyword>
<dbReference type="FunFam" id="4.10.1040.10:FF:000001">
    <property type="entry name" value="doublesex- and mab-3-related transcription factor 1"/>
    <property type="match status" value="1"/>
</dbReference>
<evidence type="ECO:0000256" key="3">
    <source>
        <dbReference type="ARBA" id="ARBA00022833"/>
    </source>
</evidence>
<feature type="compositionally biased region" description="Basic and acidic residues" evidence="7">
    <location>
        <begin position="561"/>
        <end position="572"/>
    </location>
</feature>
<dbReference type="InterPro" id="IPR001275">
    <property type="entry name" value="DM_DNA-bd"/>
</dbReference>
<proteinExistence type="inferred from homology"/>
<dbReference type="PANTHER" id="PTHR12322">
    <property type="entry name" value="DOUBLESEX AND MAB-3 RELATED TRANSCRIPTION FACTOR DMRT"/>
    <property type="match status" value="1"/>
</dbReference>
<dbReference type="GO" id="GO:0007548">
    <property type="term" value="P:sex differentiation"/>
    <property type="evidence" value="ECO:0007669"/>
    <property type="project" value="TreeGrafter"/>
</dbReference>
<dbReference type="SMART" id="SM00301">
    <property type="entry name" value="DM"/>
    <property type="match status" value="1"/>
</dbReference>